<dbReference type="GO" id="GO:0043565">
    <property type="term" value="F:sequence-specific DNA binding"/>
    <property type="evidence" value="ECO:0007669"/>
    <property type="project" value="InterPro"/>
</dbReference>
<dbReference type="EMBL" id="DWWU01000031">
    <property type="protein sequence ID" value="HJC15606.1"/>
    <property type="molecule type" value="Genomic_DNA"/>
</dbReference>
<reference evidence="5" key="2">
    <citation type="submission" date="2021-04" db="EMBL/GenBank/DDBJ databases">
        <authorList>
            <person name="Gilroy R."/>
        </authorList>
    </citation>
    <scope>NUCLEOTIDE SEQUENCE</scope>
    <source>
        <strain evidence="5">CHK185-5351</strain>
    </source>
</reference>
<comment type="caution">
    <text evidence="5">The sequence shown here is derived from an EMBL/GenBank/DDBJ whole genome shotgun (WGS) entry which is preliminary data.</text>
</comment>
<evidence type="ECO:0000256" key="2">
    <source>
        <dbReference type="ARBA" id="ARBA00023125"/>
    </source>
</evidence>
<feature type="domain" description="HTH araC/xylS-type" evidence="4">
    <location>
        <begin position="266"/>
        <end position="347"/>
    </location>
</feature>
<dbReference type="Proteomes" id="UP000823849">
    <property type="component" value="Unassembled WGS sequence"/>
</dbReference>
<dbReference type="InterPro" id="IPR020449">
    <property type="entry name" value="Tscrpt_reg_AraC-type_HTH"/>
</dbReference>
<sequence>MESSYSSTHDVHAANAAAPELFHSPVPYMILYHPCQSTRDSRTFLLAVPGSLQRIPLTGQQAEQLKHRSLHQHNFLEILFVLSGTVYPQIEETLYKCNAGECYILNRSIRHREEISAGSESLVLMISRDFLMRLIRHDAQHAPEYSCISSFETVRRLLEQTHRDFSCPAKEYAVYSPLPIEHAGASFSCILEEFRTLFRLMTEETRSRKPGSILVMEGLITRFFSMLEMPGLYRKSLIRLACTKEELLVNKITYIFEACHGNTGREELALLLNYNSDYLNRIVKRQTGMSLMSYGQLFCLKEAERLLLESSKSITEIVQGLGFSNRSYFYRVFEKKYGMPPKEYRKFHSIYF</sequence>
<dbReference type="PANTHER" id="PTHR43280:SF2">
    <property type="entry name" value="HTH-TYPE TRANSCRIPTIONAL REGULATOR EXSA"/>
    <property type="match status" value="1"/>
</dbReference>
<keyword evidence="3" id="KW-0804">Transcription</keyword>
<dbReference type="PANTHER" id="PTHR43280">
    <property type="entry name" value="ARAC-FAMILY TRANSCRIPTIONAL REGULATOR"/>
    <property type="match status" value="1"/>
</dbReference>
<dbReference type="GO" id="GO:0003700">
    <property type="term" value="F:DNA-binding transcription factor activity"/>
    <property type="evidence" value="ECO:0007669"/>
    <property type="project" value="InterPro"/>
</dbReference>
<dbReference type="Gene3D" id="2.60.120.10">
    <property type="entry name" value="Jelly Rolls"/>
    <property type="match status" value="1"/>
</dbReference>
<dbReference type="SUPFAM" id="SSF46689">
    <property type="entry name" value="Homeodomain-like"/>
    <property type="match status" value="1"/>
</dbReference>
<dbReference type="AlphaFoldDB" id="A0A9D2NBG0"/>
<keyword evidence="1" id="KW-0805">Transcription regulation</keyword>
<accession>A0A9D2NBG0</accession>
<dbReference type="Gene3D" id="1.10.10.60">
    <property type="entry name" value="Homeodomain-like"/>
    <property type="match status" value="2"/>
</dbReference>
<dbReference type="InterPro" id="IPR003313">
    <property type="entry name" value="AraC-bd"/>
</dbReference>
<gene>
    <name evidence="5" type="ORF">H9705_07255</name>
</gene>
<evidence type="ECO:0000313" key="6">
    <source>
        <dbReference type="Proteomes" id="UP000823849"/>
    </source>
</evidence>
<dbReference type="InterPro" id="IPR014710">
    <property type="entry name" value="RmlC-like_jellyroll"/>
</dbReference>
<dbReference type="InterPro" id="IPR018060">
    <property type="entry name" value="HTH_AraC"/>
</dbReference>
<name>A0A9D2NBG0_9FIRM</name>
<evidence type="ECO:0000256" key="1">
    <source>
        <dbReference type="ARBA" id="ARBA00023015"/>
    </source>
</evidence>
<organism evidence="5 6">
    <name type="scientific">Candidatus Fusicatenibacter intestinigallinarum</name>
    <dbReference type="NCBI Taxonomy" id="2838598"/>
    <lineage>
        <taxon>Bacteria</taxon>
        <taxon>Bacillati</taxon>
        <taxon>Bacillota</taxon>
        <taxon>Clostridia</taxon>
        <taxon>Lachnospirales</taxon>
        <taxon>Lachnospiraceae</taxon>
        <taxon>Fusicatenibacter</taxon>
    </lineage>
</organism>
<dbReference type="Pfam" id="PF02311">
    <property type="entry name" value="AraC_binding"/>
    <property type="match status" value="1"/>
</dbReference>
<dbReference type="InterPro" id="IPR009057">
    <property type="entry name" value="Homeodomain-like_sf"/>
</dbReference>
<dbReference type="InterPro" id="IPR011051">
    <property type="entry name" value="RmlC_Cupin_sf"/>
</dbReference>
<dbReference type="PROSITE" id="PS01124">
    <property type="entry name" value="HTH_ARAC_FAMILY_2"/>
    <property type="match status" value="1"/>
</dbReference>
<dbReference type="PRINTS" id="PR00032">
    <property type="entry name" value="HTHARAC"/>
</dbReference>
<dbReference type="SUPFAM" id="SSF51182">
    <property type="entry name" value="RmlC-like cupins"/>
    <property type="match status" value="1"/>
</dbReference>
<protein>
    <submittedName>
        <fullName evidence="5">AraC family transcriptional regulator</fullName>
    </submittedName>
</protein>
<dbReference type="SMART" id="SM00342">
    <property type="entry name" value="HTH_ARAC"/>
    <property type="match status" value="1"/>
</dbReference>
<evidence type="ECO:0000256" key="3">
    <source>
        <dbReference type="ARBA" id="ARBA00023163"/>
    </source>
</evidence>
<evidence type="ECO:0000313" key="5">
    <source>
        <dbReference type="EMBL" id="HJC15606.1"/>
    </source>
</evidence>
<evidence type="ECO:0000259" key="4">
    <source>
        <dbReference type="PROSITE" id="PS01124"/>
    </source>
</evidence>
<dbReference type="Pfam" id="PF12833">
    <property type="entry name" value="HTH_18"/>
    <property type="match status" value="1"/>
</dbReference>
<keyword evidence="2" id="KW-0238">DNA-binding</keyword>
<proteinExistence type="predicted"/>
<reference evidence="5" key="1">
    <citation type="journal article" date="2021" name="PeerJ">
        <title>Extensive microbial diversity within the chicken gut microbiome revealed by metagenomics and culture.</title>
        <authorList>
            <person name="Gilroy R."/>
            <person name="Ravi A."/>
            <person name="Getino M."/>
            <person name="Pursley I."/>
            <person name="Horton D.L."/>
            <person name="Alikhan N.F."/>
            <person name="Baker D."/>
            <person name="Gharbi K."/>
            <person name="Hall N."/>
            <person name="Watson M."/>
            <person name="Adriaenssens E.M."/>
            <person name="Foster-Nyarko E."/>
            <person name="Jarju S."/>
            <person name="Secka A."/>
            <person name="Antonio M."/>
            <person name="Oren A."/>
            <person name="Chaudhuri R.R."/>
            <person name="La Ragione R."/>
            <person name="Hildebrand F."/>
            <person name="Pallen M.J."/>
        </authorList>
    </citation>
    <scope>NUCLEOTIDE SEQUENCE</scope>
    <source>
        <strain evidence="5">CHK185-5351</strain>
    </source>
</reference>